<reference evidence="8 9" key="1">
    <citation type="submission" date="2024-10" db="EMBL/GenBank/DDBJ databases">
        <title>The Natural Products Discovery Center: Release of the First 8490 Sequenced Strains for Exploring Actinobacteria Biosynthetic Diversity.</title>
        <authorList>
            <person name="Kalkreuter E."/>
            <person name="Kautsar S.A."/>
            <person name="Yang D."/>
            <person name="Bader C.D."/>
            <person name="Teijaro C.N."/>
            <person name="Fluegel L."/>
            <person name="Davis C.M."/>
            <person name="Simpson J.R."/>
            <person name="Lauterbach L."/>
            <person name="Steele A.D."/>
            <person name="Gui C."/>
            <person name="Meng S."/>
            <person name="Li G."/>
            <person name="Viehrig K."/>
            <person name="Ye F."/>
            <person name="Su P."/>
            <person name="Kiefer A.F."/>
            <person name="Nichols A."/>
            <person name="Cepeda A.J."/>
            <person name="Yan W."/>
            <person name="Fan B."/>
            <person name="Jiang Y."/>
            <person name="Adhikari A."/>
            <person name="Zheng C.-J."/>
            <person name="Schuster L."/>
            <person name="Cowan T.M."/>
            <person name="Smanski M.J."/>
            <person name="Chevrette M.G."/>
            <person name="De Carvalho L.P.S."/>
            <person name="Shen B."/>
        </authorList>
    </citation>
    <scope>NUCLEOTIDE SEQUENCE [LARGE SCALE GENOMIC DNA]</scope>
    <source>
        <strain evidence="8 9">NPDC049639</strain>
    </source>
</reference>
<dbReference type="RefSeq" id="WP_398274027.1">
    <property type="nucleotide sequence ID" value="NZ_JBITLV010000001.1"/>
</dbReference>
<comment type="subcellular location">
    <subcellularLocation>
        <location evidence="1">Cell envelope</location>
    </subcellularLocation>
</comment>
<gene>
    <name evidence="8" type="ORF">ACIB24_01310</name>
</gene>
<feature type="region of interest" description="Disordered" evidence="3">
    <location>
        <begin position="160"/>
        <end position="184"/>
    </location>
</feature>
<dbReference type="Proteomes" id="UP001612915">
    <property type="component" value="Unassembled WGS sequence"/>
</dbReference>
<evidence type="ECO:0000259" key="7">
    <source>
        <dbReference type="Pfam" id="PF25990"/>
    </source>
</evidence>
<evidence type="ECO:0000313" key="9">
    <source>
        <dbReference type="Proteomes" id="UP001612915"/>
    </source>
</evidence>
<keyword evidence="4" id="KW-0812">Transmembrane</keyword>
<dbReference type="InterPro" id="IPR050465">
    <property type="entry name" value="UPF0194_transport"/>
</dbReference>
<keyword evidence="9" id="KW-1185">Reference proteome</keyword>
<evidence type="ECO:0000259" key="5">
    <source>
        <dbReference type="Pfam" id="PF25917"/>
    </source>
</evidence>
<protein>
    <submittedName>
        <fullName evidence="8">Efflux RND transporter periplasmic adaptor subunit</fullName>
    </submittedName>
</protein>
<evidence type="ECO:0000313" key="8">
    <source>
        <dbReference type="EMBL" id="MFI7585696.1"/>
    </source>
</evidence>
<feature type="compositionally biased region" description="Gly residues" evidence="3">
    <location>
        <begin position="305"/>
        <end position="315"/>
    </location>
</feature>
<evidence type="ECO:0000256" key="3">
    <source>
        <dbReference type="SAM" id="MobiDB-lite"/>
    </source>
</evidence>
<feature type="compositionally biased region" description="Low complexity" evidence="3">
    <location>
        <begin position="316"/>
        <end position="329"/>
    </location>
</feature>
<keyword evidence="2" id="KW-0175">Coiled coil</keyword>
<dbReference type="EMBL" id="JBITLV010000001">
    <property type="protein sequence ID" value="MFI7585696.1"/>
    <property type="molecule type" value="Genomic_DNA"/>
</dbReference>
<evidence type="ECO:0000259" key="6">
    <source>
        <dbReference type="Pfam" id="PF25967"/>
    </source>
</evidence>
<dbReference type="PANTHER" id="PTHR32347:SF23">
    <property type="entry name" value="BLL5650 PROTEIN"/>
    <property type="match status" value="1"/>
</dbReference>
<sequence length="505" mass="48774">MSLKPRLPGLSRGGWLNVGLAVVLAMVVVGAYTAIGAAAPTTTTGTRTATVTQGSLTATVSGSGNLASGQSASLAFGAAGTVQDVNVEVGDKVSKGDKLASIDTASAERSLASAKASLKAAQASYDEAVDNSSDAGTADAIKAAKLSLSSAQAGVSAAKKQLTNDTKTQNAKVSEAQDAVDAGTGTESQLLAAEAERDSTIAKDKQGITTAQAQVATARSNLAKARSGSSSASNDSQVASAQVQVSDAEASVSDAEDALEETKIIAPFSGTILSVSGAVGDTVSAGTSSTSSGATSSSSSSSSGTGSGTGTGTGTGSTSSSSSSSSSSGSAFITMADTKSLQMTADIAEADIGSVKVGQDVNVTLSASDETAAGTVTLVSPEGTTSSNVVQYSVTVTLTDPPATARIGSSATASITTGSVENALLLQTSAITTSGTRHTVTVVKNGATSTQQVETGLVGSTQTQITSGLAAGDTVQITSTSSTATSAGVPGFGGAGGGLAGGIGR</sequence>
<dbReference type="Pfam" id="PF25917">
    <property type="entry name" value="BSH_RND"/>
    <property type="match status" value="1"/>
</dbReference>
<dbReference type="InterPro" id="IPR058627">
    <property type="entry name" value="MdtA-like_C"/>
</dbReference>
<feature type="region of interest" description="Disordered" evidence="3">
    <location>
        <begin position="222"/>
        <end position="242"/>
    </location>
</feature>
<proteinExistence type="predicted"/>
<feature type="compositionally biased region" description="Low complexity" evidence="3">
    <location>
        <begin position="284"/>
        <end position="304"/>
    </location>
</feature>
<dbReference type="Gene3D" id="2.40.30.170">
    <property type="match status" value="1"/>
</dbReference>
<feature type="region of interest" description="Disordered" evidence="3">
    <location>
        <begin position="282"/>
        <end position="329"/>
    </location>
</feature>
<dbReference type="PRINTS" id="PR01490">
    <property type="entry name" value="RTXTOXIND"/>
</dbReference>
<feature type="compositionally biased region" description="Polar residues" evidence="3">
    <location>
        <begin position="161"/>
        <end position="172"/>
    </location>
</feature>
<dbReference type="PANTHER" id="PTHR32347">
    <property type="entry name" value="EFFLUX SYSTEM COMPONENT YKNX-RELATED"/>
    <property type="match status" value="1"/>
</dbReference>
<name>A0ABW8AJD0_9ACTN</name>
<keyword evidence="4" id="KW-1133">Transmembrane helix</keyword>
<dbReference type="Pfam" id="PF25990">
    <property type="entry name" value="Beta-barrel_YknX"/>
    <property type="match status" value="1"/>
</dbReference>
<dbReference type="SUPFAM" id="SSF111369">
    <property type="entry name" value="HlyD-like secretion proteins"/>
    <property type="match status" value="2"/>
</dbReference>
<feature type="domain" description="Multidrug resistance protein MdtA-like C-terminal permuted SH3" evidence="6">
    <location>
        <begin position="423"/>
        <end position="475"/>
    </location>
</feature>
<feature type="domain" description="YknX-like beta-barrel" evidence="7">
    <location>
        <begin position="341"/>
        <end position="415"/>
    </location>
</feature>
<evidence type="ECO:0000256" key="2">
    <source>
        <dbReference type="ARBA" id="ARBA00023054"/>
    </source>
</evidence>
<dbReference type="Gene3D" id="2.40.420.20">
    <property type="match status" value="1"/>
</dbReference>
<feature type="domain" description="Multidrug resistance protein MdtA-like barrel-sandwich hybrid" evidence="5">
    <location>
        <begin position="80"/>
        <end position="289"/>
    </location>
</feature>
<evidence type="ECO:0000256" key="1">
    <source>
        <dbReference type="ARBA" id="ARBA00004196"/>
    </source>
</evidence>
<feature type="transmembrane region" description="Helical" evidence="4">
    <location>
        <begin position="14"/>
        <end position="35"/>
    </location>
</feature>
<keyword evidence="4" id="KW-0472">Membrane</keyword>
<evidence type="ECO:0000256" key="4">
    <source>
        <dbReference type="SAM" id="Phobius"/>
    </source>
</evidence>
<dbReference type="Pfam" id="PF25967">
    <property type="entry name" value="RND-MFP_C"/>
    <property type="match status" value="1"/>
</dbReference>
<dbReference type="Gene3D" id="2.40.50.100">
    <property type="match status" value="2"/>
</dbReference>
<accession>A0ABW8AJD0</accession>
<dbReference type="InterPro" id="IPR058625">
    <property type="entry name" value="MdtA-like_BSH"/>
</dbReference>
<organism evidence="8 9">
    <name type="scientific">Spongisporangium articulatum</name>
    <dbReference type="NCBI Taxonomy" id="3362603"/>
    <lineage>
        <taxon>Bacteria</taxon>
        <taxon>Bacillati</taxon>
        <taxon>Actinomycetota</taxon>
        <taxon>Actinomycetes</taxon>
        <taxon>Kineosporiales</taxon>
        <taxon>Kineosporiaceae</taxon>
        <taxon>Spongisporangium</taxon>
    </lineage>
</organism>
<comment type="caution">
    <text evidence="8">The sequence shown here is derived from an EMBL/GenBank/DDBJ whole genome shotgun (WGS) entry which is preliminary data.</text>
</comment>
<dbReference type="InterPro" id="IPR058636">
    <property type="entry name" value="Beta-barrel_YknX"/>
</dbReference>
<feature type="compositionally biased region" description="Low complexity" evidence="3">
    <location>
        <begin position="229"/>
        <end position="242"/>
    </location>
</feature>